<proteinExistence type="predicted"/>
<reference evidence="2 3" key="1">
    <citation type="journal article" date="2011" name="PLoS ONE">
        <title>The entomopathogenic bacterial endosymbionts xenorhabdus and photorhabdus: convergent lifestyles from divergent genomes.</title>
        <authorList>
            <person name="Chaston J.M."/>
            <person name="Suen G."/>
            <person name="Tucker S.L."/>
            <person name="Andersen A.W."/>
            <person name="Bhasin A."/>
            <person name="Bode E."/>
            <person name="Bode H.B."/>
            <person name="Brachmann A.O."/>
            <person name="Cowles C.E."/>
            <person name="Cowles K.N."/>
            <person name="Darby C."/>
            <person name="de Leon L."/>
            <person name="Drace K."/>
            <person name="Du Z."/>
            <person name="Givaudan A."/>
            <person name="Herbert Tran E.E."/>
            <person name="Jewell K.A."/>
            <person name="Knack J.J."/>
            <person name="Krasomil-Osterfeld K.C."/>
            <person name="Kukor R."/>
            <person name="Lanois A."/>
            <person name="Latreille P."/>
            <person name="Leimgruber N.K."/>
            <person name="Lipke C.M."/>
            <person name="Liu R."/>
            <person name="Lu X."/>
            <person name="Martens E.C."/>
            <person name="Marri P.R."/>
            <person name="Medigue C."/>
            <person name="Menard M.L."/>
            <person name="Miller N.M."/>
            <person name="Morales-Soto N."/>
            <person name="Norton S."/>
            <person name="Ogier J.C."/>
            <person name="Orchard S.S."/>
            <person name="Park D."/>
            <person name="Park Y."/>
            <person name="Qurollo B.A."/>
            <person name="Sugar D.R."/>
            <person name="Richards G.R."/>
            <person name="Rouy Z."/>
            <person name="Slominski B."/>
            <person name="Slominski K."/>
            <person name="Snyder H."/>
            <person name="Tjaden B.C."/>
            <person name="van der Hoeven R."/>
            <person name="Welch R.D."/>
            <person name="Wheeler C."/>
            <person name="Xiang B."/>
            <person name="Barbazuk B."/>
            <person name="Gaudriault S."/>
            <person name="Goodner B."/>
            <person name="Slater S.C."/>
            <person name="Forst S."/>
            <person name="Goldman B.S."/>
            <person name="Goodrich-Blair H."/>
        </authorList>
    </citation>
    <scope>NUCLEOTIDE SEQUENCE [LARGE SCALE GENOMIC DNA]</scope>
    <source>
        <strain evidence="3">ATCC 19061 / DSM 3370 / CCUG 14189 / LMG 1036 / NCIMB 9965 / AN6</strain>
    </source>
</reference>
<evidence type="ECO:0000313" key="2">
    <source>
        <dbReference type="EMBL" id="CBJ88664.1"/>
    </source>
</evidence>
<dbReference type="GeneID" id="24903007"/>
<gene>
    <name evidence="2" type="ordered locus">XNC1_0590</name>
</gene>
<accession>D3VJA8</accession>
<sequence length="184" mass="20912">MEMSSYENSTKKTASYQHGKWFEEGHGRAFVGFTESLVVLSHATLENIAFKVMPFSDNTERNTLFYADIVGVYPKKNRTDKELSKIKELANVMASKDYMVSISRPVSGLLQGSESNPQYLMPVRKSIFAELGREYPIYNKMKMIVENSSPVLFTLNAQGKTWINKIHPDLLSAIRNDFSCEILP</sequence>
<dbReference type="STRING" id="406817.XNC1_0590"/>
<organism evidence="2 3">
    <name type="scientific">Xenorhabdus nematophila (strain ATCC 19061 / DSM 3370 / CCUG 14189 / LMG 1036 / NCIMB 9965 / AN6)</name>
    <dbReference type="NCBI Taxonomy" id="406817"/>
    <lineage>
        <taxon>Bacteria</taxon>
        <taxon>Pseudomonadati</taxon>
        <taxon>Pseudomonadota</taxon>
        <taxon>Gammaproteobacteria</taxon>
        <taxon>Enterobacterales</taxon>
        <taxon>Morganellaceae</taxon>
        <taxon>Xenorhabdus</taxon>
    </lineage>
</organism>
<dbReference type="InterPro" id="IPR054393">
    <property type="entry name" value="Thiaminase-1_dom"/>
</dbReference>
<dbReference type="AlphaFoldDB" id="D3VJA8"/>
<dbReference type="Pfam" id="PF22141">
    <property type="entry name" value="Thiaminase-1_dom"/>
    <property type="match status" value="1"/>
</dbReference>
<dbReference type="Proteomes" id="UP000008075">
    <property type="component" value="Chromosome"/>
</dbReference>
<dbReference type="EMBL" id="FN667742">
    <property type="protein sequence ID" value="CBJ88664.1"/>
    <property type="molecule type" value="Genomic_DNA"/>
</dbReference>
<dbReference type="HOGENOM" id="CLU_126061_0_0_6"/>
<keyword evidence="3" id="KW-1185">Reference proteome</keyword>
<dbReference type="RefSeq" id="WP_010848936.1">
    <property type="nucleotide sequence ID" value="NC_014228.1"/>
</dbReference>
<protein>
    <recommendedName>
        <fullName evidence="1">Thiaminase-1 insert domain-containing protein</fullName>
    </recommendedName>
</protein>
<dbReference type="Gene3D" id="3.40.190.10">
    <property type="entry name" value="Periplasmic binding protein-like II"/>
    <property type="match status" value="2"/>
</dbReference>
<evidence type="ECO:0000313" key="3">
    <source>
        <dbReference type="Proteomes" id="UP000008075"/>
    </source>
</evidence>
<feature type="domain" description="Thiaminase-1 insert" evidence="1">
    <location>
        <begin position="1"/>
        <end position="56"/>
    </location>
</feature>
<name>D3VJA8_XENNA</name>
<dbReference type="KEGG" id="xne:XNC1_0590"/>
<evidence type="ECO:0000259" key="1">
    <source>
        <dbReference type="Pfam" id="PF22141"/>
    </source>
</evidence>
<dbReference type="eggNOG" id="COG1653">
    <property type="taxonomic scope" value="Bacteria"/>
</dbReference>